<name>A0A1I7ZKP1_9BILA</name>
<evidence type="ECO:0000313" key="5">
    <source>
        <dbReference type="WBParaSite" id="L893_g27159.t1"/>
    </source>
</evidence>
<dbReference type="Pfam" id="PF15305">
    <property type="entry name" value="IFT43"/>
    <property type="match status" value="1"/>
</dbReference>
<evidence type="ECO:0000256" key="1">
    <source>
        <dbReference type="ARBA" id="ARBA00007563"/>
    </source>
</evidence>
<dbReference type="Proteomes" id="UP000095287">
    <property type="component" value="Unplaced"/>
</dbReference>
<proteinExistence type="inferred from homology"/>
<accession>A0A1I7ZKP1</accession>
<sequence length="287" mass="31763">MYGGAQPIHYSTFAIARTCLGIDMRSQTEMSSGGDAGDSRRRNNPKQRRKYGDRHGASGDVQIDDADDDIDLNIRVKEKDGNFVEPRNTMSKITLKAQSGLSHEKIKETIKRPLTGLFKRSSAKATKNEAKEEPERVSPAASSASIANVGNGAVTAGAKPSGKSVEKISAETERSYHSDSGKPLNSSVNVNRVQPDLYLDSIMMKYPQLSKLDDIDVSVLARYLCTEEESCDENVSWTWDYLFASVSSELREDWAFEEDIDDDPYDSAITFDQQRTRPPMGANVFSS</sequence>
<dbReference type="WBParaSite" id="L893_g27159.t1">
    <property type="protein sequence ID" value="L893_g27159.t1"/>
    <property type="gene ID" value="L893_g27159"/>
</dbReference>
<dbReference type="PANTHER" id="PTHR33724">
    <property type="entry name" value="INTRAFLAGELLAR TRANSPORT PROTEIN 43 HOMOLOG"/>
    <property type="match status" value="1"/>
</dbReference>
<dbReference type="GO" id="GO:0005929">
    <property type="term" value="C:cilium"/>
    <property type="evidence" value="ECO:0007669"/>
    <property type="project" value="TreeGrafter"/>
</dbReference>
<dbReference type="InterPro" id="IPR029302">
    <property type="entry name" value="IFT43"/>
</dbReference>
<keyword evidence="2" id="KW-0970">Cilium biogenesis/degradation</keyword>
<keyword evidence="4" id="KW-1185">Reference proteome</keyword>
<feature type="compositionally biased region" description="Basic and acidic residues" evidence="3">
    <location>
        <begin position="164"/>
        <end position="180"/>
    </location>
</feature>
<feature type="region of interest" description="Disordered" evidence="3">
    <location>
        <begin position="27"/>
        <end position="67"/>
    </location>
</feature>
<dbReference type="GO" id="GO:0030991">
    <property type="term" value="C:intraciliary transport particle A"/>
    <property type="evidence" value="ECO:0007669"/>
    <property type="project" value="InterPro"/>
</dbReference>
<dbReference type="AlphaFoldDB" id="A0A1I7ZKP1"/>
<feature type="compositionally biased region" description="Basic residues" evidence="3">
    <location>
        <begin position="42"/>
        <end position="52"/>
    </location>
</feature>
<dbReference type="PANTHER" id="PTHR33724:SF1">
    <property type="entry name" value="INTRAFLAGELLAR TRANSPORT PROTEIN 43 HOMOLOG"/>
    <property type="match status" value="1"/>
</dbReference>
<evidence type="ECO:0000256" key="2">
    <source>
        <dbReference type="ARBA" id="ARBA00022794"/>
    </source>
</evidence>
<evidence type="ECO:0000256" key="3">
    <source>
        <dbReference type="SAM" id="MobiDB-lite"/>
    </source>
</evidence>
<organism evidence="4 5">
    <name type="scientific">Steinernema glaseri</name>
    <dbReference type="NCBI Taxonomy" id="37863"/>
    <lineage>
        <taxon>Eukaryota</taxon>
        <taxon>Metazoa</taxon>
        <taxon>Ecdysozoa</taxon>
        <taxon>Nematoda</taxon>
        <taxon>Chromadorea</taxon>
        <taxon>Rhabditida</taxon>
        <taxon>Tylenchina</taxon>
        <taxon>Panagrolaimomorpha</taxon>
        <taxon>Strongyloidoidea</taxon>
        <taxon>Steinernematidae</taxon>
        <taxon>Steinernema</taxon>
    </lineage>
</organism>
<evidence type="ECO:0000313" key="4">
    <source>
        <dbReference type="Proteomes" id="UP000095287"/>
    </source>
</evidence>
<protein>
    <submittedName>
        <fullName evidence="5">Intraflagellar transport protein 43 homolog</fullName>
    </submittedName>
</protein>
<feature type="compositionally biased region" description="Low complexity" evidence="3">
    <location>
        <begin position="147"/>
        <end position="158"/>
    </location>
</feature>
<comment type="similarity">
    <text evidence="1">Belongs to the IFT43 family.</text>
</comment>
<reference evidence="5" key="1">
    <citation type="submission" date="2016-11" db="UniProtKB">
        <authorList>
            <consortium name="WormBaseParasite"/>
        </authorList>
    </citation>
    <scope>IDENTIFICATION</scope>
</reference>
<dbReference type="GO" id="GO:0035721">
    <property type="term" value="P:intraciliary retrograde transport"/>
    <property type="evidence" value="ECO:0007669"/>
    <property type="project" value="TreeGrafter"/>
</dbReference>
<feature type="region of interest" description="Disordered" evidence="3">
    <location>
        <begin position="121"/>
        <end position="187"/>
    </location>
</feature>
<feature type="compositionally biased region" description="Basic and acidic residues" evidence="3">
    <location>
        <begin position="126"/>
        <end position="136"/>
    </location>
</feature>